<name>A0A0R0CSS7_9GAMM</name>
<keyword evidence="7 8" id="KW-0472">Membrane</keyword>
<feature type="transmembrane region" description="Helical" evidence="8">
    <location>
        <begin position="239"/>
        <end position="259"/>
    </location>
</feature>
<feature type="transmembrane region" description="Helical" evidence="8">
    <location>
        <begin position="297"/>
        <end position="318"/>
    </location>
</feature>
<feature type="transmembrane region" description="Helical" evidence="8">
    <location>
        <begin position="67"/>
        <end position="87"/>
    </location>
</feature>
<feature type="transmembrane region" description="Helical" evidence="8">
    <location>
        <begin position="93"/>
        <end position="113"/>
    </location>
</feature>
<feature type="transmembrane region" description="Helical" evidence="8">
    <location>
        <begin position="205"/>
        <end position="224"/>
    </location>
</feature>
<evidence type="ECO:0000313" key="10">
    <source>
        <dbReference type="EMBL" id="KRG72427.1"/>
    </source>
</evidence>
<dbReference type="CDD" id="cd17320">
    <property type="entry name" value="MFS_MdfA_MDR_like"/>
    <property type="match status" value="1"/>
</dbReference>
<dbReference type="PATRIC" id="fig|405446.3.peg.2589"/>
<dbReference type="GO" id="GO:0042910">
    <property type="term" value="F:xenobiotic transmembrane transporter activity"/>
    <property type="evidence" value="ECO:0007669"/>
    <property type="project" value="InterPro"/>
</dbReference>
<keyword evidence="11" id="KW-1185">Reference proteome</keyword>
<feature type="transmembrane region" description="Helical" evidence="8">
    <location>
        <begin position="155"/>
        <end position="175"/>
    </location>
</feature>
<keyword evidence="4" id="KW-1003">Cell membrane</keyword>
<dbReference type="InterPro" id="IPR004812">
    <property type="entry name" value="Efflux_drug-R_Bcr/CmlA"/>
</dbReference>
<evidence type="ECO:0000256" key="1">
    <source>
        <dbReference type="ARBA" id="ARBA00004651"/>
    </source>
</evidence>
<reference evidence="10 11" key="1">
    <citation type="submission" date="2015-05" db="EMBL/GenBank/DDBJ databases">
        <title>Genome sequencing and analysis of members of genus Stenotrophomonas.</title>
        <authorList>
            <person name="Patil P.P."/>
            <person name="Midha S."/>
            <person name="Patil P.B."/>
        </authorList>
    </citation>
    <scope>NUCLEOTIDE SEQUENCE [LARGE SCALE GENOMIC DNA]</scope>
    <source>
        <strain evidence="10 11">DSM 18941</strain>
    </source>
</reference>
<dbReference type="Gene3D" id="1.20.1720.10">
    <property type="entry name" value="Multidrug resistance protein D"/>
    <property type="match status" value="1"/>
</dbReference>
<feature type="transmembrane region" description="Helical" evidence="8">
    <location>
        <begin position="37"/>
        <end position="55"/>
    </location>
</feature>
<keyword evidence="3 8" id="KW-0813">Transport</keyword>
<evidence type="ECO:0000256" key="5">
    <source>
        <dbReference type="ARBA" id="ARBA00022692"/>
    </source>
</evidence>
<feature type="domain" description="Major facilitator superfamily (MFS) profile" evidence="9">
    <location>
        <begin position="1"/>
        <end position="386"/>
    </location>
</feature>
<evidence type="ECO:0000259" key="9">
    <source>
        <dbReference type="PROSITE" id="PS50850"/>
    </source>
</evidence>
<evidence type="ECO:0000313" key="11">
    <source>
        <dbReference type="Proteomes" id="UP000051863"/>
    </source>
</evidence>
<evidence type="ECO:0000256" key="2">
    <source>
        <dbReference type="ARBA" id="ARBA00006236"/>
    </source>
</evidence>
<evidence type="ECO:0000256" key="7">
    <source>
        <dbReference type="ARBA" id="ARBA00023136"/>
    </source>
</evidence>
<dbReference type="NCBIfam" id="TIGR00710">
    <property type="entry name" value="efflux_Bcr_CflA"/>
    <property type="match status" value="1"/>
</dbReference>
<dbReference type="PROSITE" id="PS50850">
    <property type="entry name" value="MFS"/>
    <property type="match status" value="1"/>
</dbReference>
<proteinExistence type="inferred from homology"/>
<comment type="caution">
    <text evidence="8">Lacks conserved residue(s) required for the propagation of feature annotation.</text>
</comment>
<dbReference type="EMBL" id="LDJJ01000005">
    <property type="protein sequence ID" value="KRG72427.1"/>
    <property type="molecule type" value="Genomic_DNA"/>
</dbReference>
<accession>A0A0R0CSS7</accession>
<evidence type="ECO:0000256" key="6">
    <source>
        <dbReference type="ARBA" id="ARBA00022989"/>
    </source>
</evidence>
<dbReference type="OrthoDB" id="9814303at2"/>
<dbReference type="PANTHER" id="PTHR23502">
    <property type="entry name" value="MAJOR FACILITATOR SUPERFAMILY"/>
    <property type="match status" value="1"/>
</dbReference>
<dbReference type="InterPro" id="IPR036259">
    <property type="entry name" value="MFS_trans_sf"/>
</dbReference>
<feature type="transmembrane region" description="Helical" evidence="8">
    <location>
        <begin position="330"/>
        <end position="351"/>
    </location>
</feature>
<dbReference type="SUPFAM" id="SSF103473">
    <property type="entry name" value="MFS general substrate transporter"/>
    <property type="match status" value="1"/>
</dbReference>
<comment type="similarity">
    <text evidence="2 8">Belongs to the major facilitator superfamily. Bcr/CmlA family.</text>
</comment>
<dbReference type="InterPro" id="IPR011701">
    <property type="entry name" value="MFS"/>
</dbReference>
<dbReference type="Pfam" id="PF07690">
    <property type="entry name" value="MFS_1"/>
    <property type="match status" value="1"/>
</dbReference>
<feature type="transmembrane region" description="Helical" evidence="8">
    <location>
        <begin position="125"/>
        <end position="143"/>
    </location>
</feature>
<keyword evidence="5 8" id="KW-0812">Transmembrane</keyword>
<dbReference type="InterPro" id="IPR020846">
    <property type="entry name" value="MFS_dom"/>
</dbReference>
<comment type="subcellular location">
    <subcellularLocation>
        <location evidence="8">Cell inner membrane</location>
        <topology evidence="8">Multi-pass membrane protein</topology>
    </subcellularLocation>
    <subcellularLocation>
        <location evidence="1">Cell membrane</location>
        <topology evidence="1">Multi-pass membrane protein</topology>
    </subcellularLocation>
</comment>
<feature type="transmembrane region" description="Helical" evidence="8">
    <location>
        <begin position="357"/>
        <end position="382"/>
    </location>
</feature>
<evidence type="ECO:0000256" key="3">
    <source>
        <dbReference type="ARBA" id="ARBA00022448"/>
    </source>
</evidence>
<comment type="caution">
    <text evidence="10">The sequence shown here is derived from an EMBL/GenBank/DDBJ whole genome shotgun (WGS) entry which is preliminary data.</text>
</comment>
<dbReference type="PANTHER" id="PTHR23502:SF132">
    <property type="entry name" value="POLYAMINE TRANSPORTER 2-RELATED"/>
    <property type="match status" value="1"/>
</dbReference>
<sequence>MPLVLAALCATGPLGIDMYLPSIPAMATDFGTSAGAIQFSLMAFFLGLMLGQLAYGPLSDKFGRKPLIHVGLAIFSLGSVGCALAGSIEQLNWLRFVQGLGGSIGMVIAFAIIKDAFSGAAMGKLMSMVLAVLGLCPVLAPLAGNALQSLDSWRVIFWALAAWGVLVAIVVAVLLPETRSVQARAGFALGRTAHTYLQILRDKRFLPFAMALCIAQAGFFAYIAGSSTVFIRHYQLSPLQFSLLFALNAAGLVVAAIINPRLHARMGVLKTYRVVTLAYFGVLSALLLAMLAGISALPLLCTGLFITVALLGLLMPTGSQLALMQQGQHAGTAAALLGALQFGAGAVITAVSGSLAYLGGIGLVTVMAACAALSAAICLLLFPRRIEA</sequence>
<feature type="transmembrane region" description="Helical" evidence="8">
    <location>
        <begin position="271"/>
        <end position="291"/>
    </location>
</feature>
<evidence type="ECO:0000256" key="4">
    <source>
        <dbReference type="ARBA" id="ARBA00022475"/>
    </source>
</evidence>
<dbReference type="Proteomes" id="UP000051863">
    <property type="component" value="Unassembled WGS sequence"/>
</dbReference>
<evidence type="ECO:0000256" key="8">
    <source>
        <dbReference type="RuleBase" id="RU365088"/>
    </source>
</evidence>
<keyword evidence="8" id="KW-0997">Cell inner membrane</keyword>
<protein>
    <recommendedName>
        <fullName evidence="8">Bcr/CflA family efflux transporter</fullName>
    </recommendedName>
</protein>
<dbReference type="GO" id="GO:1990961">
    <property type="term" value="P:xenobiotic detoxification by transmembrane export across the plasma membrane"/>
    <property type="evidence" value="ECO:0007669"/>
    <property type="project" value="InterPro"/>
</dbReference>
<gene>
    <name evidence="10" type="ORF">ABB27_01735</name>
</gene>
<dbReference type="AlphaFoldDB" id="A0A0R0CSS7"/>
<organism evidence="10 11">
    <name type="scientific">Stenotrophomonas terrae</name>
    <dbReference type="NCBI Taxonomy" id="405446"/>
    <lineage>
        <taxon>Bacteria</taxon>
        <taxon>Pseudomonadati</taxon>
        <taxon>Pseudomonadota</taxon>
        <taxon>Gammaproteobacteria</taxon>
        <taxon>Lysobacterales</taxon>
        <taxon>Lysobacteraceae</taxon>
        <taxon>Stenotrophomonas</taxon>
    </lineage>
</organism>
<dbReference type="GO" id="GO:0005886">
    <property type="term" value="C:plasma membrane"/>
    <property type="evidence" value="ECO:0007669"/>
    <property type="project" value="UniProtKB-SubCell"/>
</dbReference>
<keyword evidence="6 8" id="KW-1133">Transmembrane helix</keyword>